<protein>
    <submittedName>
        <fullName evidence="1">Uncharacterized protein</fullName>
    </submittedName>
</protein>
<dbReference type="EMBL" id="KI669603">
    <property type="protein sequence ID" value="ETN04781.1"/>
    <property type="molecule type" value="Genomic_DNA"/>
</dbReference>
<dbReference type="GeneID" id="20192189"/>
<sequence length="146" mass="15985">MSSSGINGFPSSLTRRNECNWFWLEPPALVTLCGGGLLCPEASPLLIKDVGGELLLLRCRSRSCSSTALPEDNEGSWLLLGFGFSISIVVWVEEEDDALPCEPALDGRAGLERISSSWVPALLGDPLLSMFWFCELLSQPLSLLWR</sequence>
<dbReference type="VEuPathDB" id="FungiDB:PPTG_23590"/>
<name>W2PVY7_PHYN3</name>
<dbReference type="Proteomes" id="UP000018817">
    <property type="component" value="Unassembled WGS sequence"/>
</dbReference>
<gene>
    <name evidence="1" type="ORF">PPTG_23590</name>
</gene>
<reference evidence="1 2" key="2">
    <citation type="submission" date="2013-11" db="EMBL/GenBank/DDBJ databases">
        <title>The Genome Sequence of Phytophthora parasitica INRA-310.</title>
        <authorList>
            <consortium name="The Broad Institute Genomics Platform"/>
            <person name="Russ C."/>
            <person name="Tyler B."/>
            <person name="Panabieres F."/>
            <person name="Shan W."/>
            <person name="Tripathy S."/>
            <person name="Grunwald N."/>
            <person name="Machado M."/>
            <person name="Johnson C.S."/>
            <person name="Arredondo F."/>
            <person name="Hong C."/>
            <person name="Coffey M."/>
            <person name="Young S.K."/>
            <person name="Zeng Q."/>
            <person name="Gargeya S."/>
            <person name="Fitzgerald M."/>
            <person name="Abouelleil A."/>
            <person name="Alvarado L."/>
            <person name="Chapman S.B."/>
            <person name="Gainer-Dewar J."/>
            <person name="Goldberg J."/>
            <person name="Griggs A."/>
            <person name="Gujja S."/>
            <person name="Hansen M."/>
            <person name="Howarth C."/>
            <person name="Imamovic A."/>
            <person name="Ireland A."/>
            <person name="Larimer J."/>
            <person name="McCowan C."/>
            <person name="Murphy C."/>
            <person name="Pearson M."/>
            <person name="Poon T.W."/>
            <person name="Priest M."/>
            <person name="Roberts A."/>
            <person name="Saif S."/>
            <person name="Shea T."/>
            <person name="Sykes S."/>
            <person name="Wortman J."/>
            <person name="Nusbaum C."/>
            <person name="Birren B."/>
        </authorList>
    </citation>
    <scope>NUCLEOTIDE SEQUENCE [LARGE SCALE GENOMIC DNA]</scope>
    <source>
        <strain evidence="1 2">INRA-310</strain>
    </source>
</reference>
<evidence type="ECO:0000313" key="1">
    <source>
        <dbReference type="EMBL" id="ETN04781.1"/>
    </source>
</evidence>
<organism evidence="1 2">
    <name type="scientific">Phytophthora nicotianae (strain INRA-310)</name>
    <name type="common">Phytophthora parasitica</name>
    <dbReference type="NCBI Taxonomy" id="761204"/>
    <lineage>
        <taxon>Eukaryota</taxon>
        <taxon>Sar</taxon>
        <taxon>Stramenopiles</taxon>
        <taxon>Oomycota</taxon>
        <taxon>Peronosporomycetes</taxon>
        <taxon>Peronosporales</taxon>
        <taxon>Peronosporaceae</taxon>
        <taxon>Phytophthora</taxon>
    </lineage>
</organism>
<accession>W2PVY7</accession>
<dbReference type="RefSeq" id="XP_008910175.1">
    <property type="nucleotide sequence ID" value="XM_008911927.1"/>
</dbReference>
<evidence type="ECO:0000313" key="2">
    <source>
        <dbReference type="Proteomes" id="UP000018817"/>
    </source>
</evidence>
<reference evidence="2" key="1">
    <citation type="submission" date="2011-12" db="EMBL/GenBank/DDBJ databases">
        <authorList>
            <consortium name="The Broad Institute Genome Sequencing Platform"/>
            <person name="Russ C."/>
            <person name="Tyler B."/>
            <person name="Panabieres F."/>
            <person name="Shan W."/>
            <person name="Tripathy S."/>
            <person name="Grunwald N."/>
            <person name="Machado M."/>
            <person name="Young S.K."/>
            <person name="Zeng Q."/>
            <person name="Gargeya S."/>
            <person name="Fitzgerald M."/>
            <person name="Haas B."/>
            <person name="Abouelleil A."/>
            <person name="Alvarado L."/>
            <person name="Arachchi H.M."/>
            <person name="Berlin A."/>
            <person name="Chapman S.B."/>
            <person name="Gearin G."/>
            <person name="Goldberg J."/>
            <person name="Griggs A."/>
            <person name="Gujja S."/>
            <person name="Hansen M."/>
            <person name="Heiman D."/>
            <person name="Howarth C."/>
            <person name="Larimer J."/>
            <person name="Lui A."/>
            <person name="MacDonald P.J.P."/>
            <person name="McCowen C."/>
            <person name="Montmayeur A."/>
            <person name="Murphy C."/>
            <person name="Neiman D."/>
            <person name="Pearson M."/>
            <person name="Priest M."/>
            <person name="Roberts A."/>
            <person name="Saif S."/>
            <person name="Shea T."/>
            <person name="Sisk P."/>
            <person name="Stolte C."/>
            <person name="Sykes S."/>
            <person name="Wortman J."/>
            <person name="Nusbaum C."/>
            <person name="Birren B."/>
        </authorList>
    </citation>
    <scope>NUCLEOTIDE SEQUENCE [LARGE SCALE GENOMIC DNA]</scope>
    <source>
        <strain evidence="2">INRA-310</strain>
    </source>
</reference>
<dbReference type="AlphaFoldDB" id="W2PVY7"/>
<proteinExistence type="predicted"/>